<dbReference type="EMBL" id="CP002085">
    <property type="protein sequence ID" value="ADK84164.1"/>
    <property type="molecule type" value="Genomic_DNA"/>
</dbReference>
<evidence type="ECO:0000313" key="3">
    <source>
        <dbReference type="Proteomes" id="UP000009047"/>
    </source>
</evidence>
<dbReference type="STRING" id="644282.Deba_0793"/>
<dbReference type="Pfam" id="PF03358">
    <property type="entry name" value="FMN_red"/>
    <property type="match status" value="1"/>
</dbReference>
<dbReference type="InterPro" id="IPR008254">
    <property type="entry name" value="Flavodoxin/NO_synth"/>
</dbReference>
<evidence type="ECO:0000313" key="2">
    <source>
        <dbReference type="EMBL" id="ADK84164.1"/>
    </source>
</evidence>
<dbReference type="AlphaFoldDB" id="E1QF28"/>
<dbReference type="InterPro" id="IPR029039">
    <property type="entry name" value="Flavoprotein-like_sf"/>
</dbReference>
<dbReference type="GO" id="GO:0010181">
    <property type="term" value="F:FMN binding"/>
    <property type="evidence" value="ECO:0007669"/>
    <property type="project" value="InterPro"/>
</dbReference>
<dbReference type="Proteomes" id="UP000009047">
    <property type="component" value="Chromosome"/>
</dbReference>
<proteinExistence type="predicted"/>
<dbReference type="Gene3D" id="3.40.50.360">
    <property type="match status" value="1"/>
</dbReference>
<name>E1QF28_DESB2</name>
<dbReference type="GO" id="GO:0016491">
    <property type="term" value="F:oxidoreductase activity"/>
    <property type="evidence" value="ECO:0007669"/>
    <property type="project" value="InterPro"/>
</dbReference>
<organism evidence="2 3">
    <name type="scientific">Desulfarculus baarsii (strain ATCC 33931 / DSM 2075 / LMG 7858 / VKM B-1802 / 2st14)</name>
    <dbReference type="NCBI Taxonomy" id="644282"/>
    <lineage>
        <taxon>Bacteria</taxon>
        <taxon>Pseudomonadati</taxon>
        <taxon>Thermodesulfobacteriota</taxon>
        <taxon>Desulfarculia</taxon>
        <taxon>Desulfarculales</taxon>
        <taxon>Desulfarculaceae</taxon>
        <taxon>Desulfarculus</taxon>
    </lineage>
</organism>
<protein>
    <submittedName>
        <fullName evidence="2">Flavodoxin</fullName>
    </submittedName>
</protein>
<sequence>MKRILIVHHSQSGNTRRMAQAVAQGAALVEGVETLARTAAQATLEDLLSCHGLALGSPEYFGYMAGALKDFFDRTYEAARGRREIFKLPYVAFISAGNDGTGALGHIERIALGYQFRKVQEPVLAVGPLGDEALERCRLLGQTLAAGCEAGLW</sequence>
<evidence type="ECO:0000259" key="1">
    <source>
        <dbReference type="PROSITE" id="PS50902"/>
    </source>
</evidence>
<dbReference type="SUPFAM" id="SSF52218">
    <property type="entry name" value="Flavoproteins"/>
    <property type="match status" value="1"/>
</dbReference>
<reference evidence="2 3" key="1">
    <citation type="journal article" date="2010" name="Stand. Genomic Sci.">
        <title>Complete genome sequence of Desulfarculus baarsii type strain (2st14).</title>
        <authorList>
            <person name="Sun H."/>
            <person name="Spring S."/>
            <person name="Lapidus A."/>
            <person name="Davenport K."/>
            <person name="Del Rio T.G."/>
            <person name="Tice H."/>
            <person name="Nolan M."/>
            <person name="Copeland A."/>
            <person name="Cheng J.F."/>
            <person name="Lucas S."/>
            <person name="Tapia R."/>
            <person name="Goodwin L."/>
            <person name="Pitluck S."/>
            <person name="Ivanova N."/>
            <person name="Pagani I."/>
            <person name="Mavromatis K."/>
            <person name="Ovchinnikova G."/>
            <person name="Pati A."/>
            <person name="Chen A."/>
            <person name="Palaniappan K."/>
            <person name="Hauser L."/>
            <person name="Chang Y.J."/>
            <person name="Jeffries C.D."/>
            <person name="Detter J.C."/>
            <person name="Han C."/>
            <person name="Rohde M."/>
            <person name="Brambilla E."/>
            <person name="Goker M."/>
            <person name="Woyke T."/>
            <person name="Bristow J."/>
            <person name="Eisen J.A."/>
            <person name="Markowitz V."/>
            <person name="Hugenholtz P."/>
            <person name="Kyrpides N.C."/>
            <person name="Klenk H.P."/>
            <person name="Land M."/>
        </authorList>
    </citation>
    <scope>NUCLEOTIDE SEQUENCE [LARGE SCALE GENOMIC DNA]</scope>
    <source>
        <strain evidence="3">ATCC 33931 / DSM 2075 / LMG 7858 / VKM B-1802 / 2st14</strain>
    </source>
</reference>
<dbReference type="HOGENOM" id="CLU_141001_1_0_7"/>
<feature type="domain" description="Flavodoxin-like" evidence="1">
    <location>
        <begin position="4"/>
        <end position="153"/>
    </location>
</feature>
<dbReference type="KEGG" id="dbr:Deba_0793"/>
<dbReference type="eggNOG" id="COG0655">
    <property type="taxonomic scope" value="Bacteria"/>
</dbReference>
<dbReference type="InterPro" id="IPR005025">
    <property type="entry name" value="FMN_Rdtase-like_dom"/>
</dbReference>
<dbReference type="PROSITE" id="PS50902">
    <property type="entry name" value="FLAVODOXIN_LIKE"/>
    <property type="match status" value="1"/>
</dbReference>
<accession>E1QF28</accession>
<dbReference type="RefSeq" id="WP_013257619.1">
    <property type="nucleotide sequence ID" value="NC_014365.1"/>
</dbReference>
<keyword evidence="3" id="KW-1185">Reference proteome</keyword>
<dbReference type="OrthoDB" id="9790745at2"/>
<gene>
    <name evidence="2" type="ordered locus">Deba_0793</name>
</gene>